<feature type="domain" description="Peptidoglycan hydrolase PcsB coiled-coil" evidence="5">
    <location>
        <begin position="124"/>
        <end position="198"/>
    </location>
</feature>
<dbReference type="SUPFAM" id="SSF51261">
    <property type="entry name" value="Duplicated hybrid motif"/>
    <property type="match status" value="1"/>
</dbReference>
<accession>A0A1H0ZDG0</accession>
<dbReference type="RefSeq" id="WP_092491980.1">
    <property type="nucleotide sequence ID" value="NZ_FNKD01000001.1"/>
</dbReference>
<protein>
    <submittedName>
        <fullName evidence="6">N-terminal domain of peptidoglycan hydrolase CwlO-containing protein</fullName>
    </submittedName>
</protein>
<dbReference type="Gene3D" id="2.70.70.10">
    <property type="entry name" value="Glucose Permease (Domain IIA)"/>
    <property type="match status" value="1"/>
</dbReference>
<sequence>MKKTVYMFIAVLIIGSGLVDWQKVSAESASQKIDELEEKQNELDDKKNNLNSKKNNTEEKIEDNLNKQESVGNDIDAINQQLSETRNKIKSKESEITATNNEIKDLEKQIKEINQKIDQLKEEIKAMRERIKEREKMLKDRLRAIQSNGGNMKYMEVILGSRNFGDFISRTSAVNTIMDQDKNIMEEHMAEKKLMEEKKVEVEQKKDEIEQKKAEVEEKKASLVNQKSELESLKSTLDDQAAEKEKLMAELEEEHNHLEEYKMSLAEQKQVLNDQAAVIEKAKKSALAQLAKEKNKNSSSSGASLSAGGSGIFSWPSQGRLSSTYGSRSLGYHYGLDIAASTGTTIITAAAGVVTRSAYSTSYGNVVYVYHPQYNKSTVYAHMSSRSVGYGQNVSAGQKLGEIGNTGRSYGAHLHFEVHNGEWSQHGGINPMPFLK</sequence>
<feature type="compositionally biased region" description="Basic and acidic residues" evidence="3">
    <location>
        <begin position="37"/>
        <end position="48"/>
    </location>
</feature>
<evidence type="ECO:0000259" key="4">
    <source>
        <dbReference type="Pfam" id="PF01551"/>
    </source>
</evidence>
<feature type="domain" description="M23ase beta-sheet core" evidence="4">
    <location>
        <begin position="332"/>
        <end position="422"/>
    </location>
</feature>
<evidence type="ECO:0000256" key="2">
    <source>
        <dbReference type="SAM" id="Coils"/>
    </source>
</evidence>
<keyword evidence="7" id="KW-1185">Reference proteome</keyword>
<dbReference type="Proteomes" id="UP000199444">
    <property type="component" value="Unassembled WGS sequence"/>
</dbReference>
<dbReference type="GO" id="GO:0004222">
    <property type="term" value="F:metalloendopeptidase activity"/>
    <property type="evidence" value="ECO:0007669"/>
    <property type="project" value="TreeGrafter"/>
</dbReference>
<gene>
    <name evidence="6" type="ORF">SAMN05216231_1166</name>
</gene>
<dbReference type="InterPro" id="IPR016047">
    <property type="entry name" value="M23ase_b-sheet_dom"/>
</dbReference>
<organism evidence="6 7">
    <name type="scientific">Virgibacillus salinus</name>
    <dbReference type="NCBI Taxonomy" id="553311"/>
    <lineage>
        <taxon>Bacteria</taxon>
        <taxon>Bacillati</taxon>
        <taxon>Bacillota</taxon>
        <taxon>Bacilli</taxon>
        <taxon>Bacillales</taxon>
        <taxon>Bacillaceae</taxon>
        <taxon>Virgibacillus</taxon>
    </lineage>
</organism>
<keyword evidence="1" id="KW-0732">Signal</keyword>
<dbReference type="InterPro" id="IPR050570">
    <property type="entry name" value="Cell_wall_metabolism_enzyme"/>
</dbReference>
<dbReference type="Gene3D" id="6.10.250.3150">
    <property type="match status" value="1"/>
</dbReference>
<dbReference type="InterPro" id="IPR057309">
    <property type="entry name" value="PcsB_CC"/>
</dbReference>
<feature type="coiled-coil region" evidence="2">
    <location>
        <begin position="178"/>
        <end position="268"/>
    </location>
</feature>
<dbReference type="STRING" id="553311.SAMN05216231_1166"/>
<evidence type="ECO:0000259" key="5">
    <source>
        <dbReference type="Pfam" id="PF24568"/>
    </source>
</evidence>
<evidence type="ECO:0000313" key="6">
    <source>
        <dbReference type="EMBL" id="SDQ25468.1"/>
    </source>
</evidence>
<evidence type="ECO:0000256" key="1">
    <source>
        <dbReference type="ARBA" id="ARBA00022729"/>
    </source>
</evidence>
<dbReference type="PANTHER" id="PTHR21666:SF270">
    <property type="entry name" value="MUREIN HYDROLASE ACTIVATOR ENVC"/>
    <property type="match status" value="1"/>
</dbReference>
<dbReference type="SUPFAM" id="SSF57997">
    <property type="entry name" value="Tropomyosin"/>
    <property type="match status" value="1"/>
</dbReference>
<dbReference type="AlphaFoldDB" id="A0A1H0ZDG0"/>
<dbReference type="Pfam" id="PF01551">
    <property type="entry name" value="Peptidase_M23"/>
    <property type="match status" value="1"/>
</dbReference>
<proteinExistence type="predicted"/>
<name>A0A1H0ZDG0_9BACI</name>
<dbReference type="PANTHER" id="PTHR21666">
    <property type="entry name" value="PEPTIDASE-RELATED"/>
    <property type="match status" value="1"/>
</dbReference>
<evidence type="ECO:0000256" key="3">
    <source>
        <dbReference type="SAM" id="MobiDB-lite"/>
    </source>
</evidence>
<keyword evidence="2" id="KW-0175">Coiled coil</keyword>
<keyword evidence="6" id="KW-0378">Hydrolase</keyword>
<dbReference type="InterPro" id="IPR011055">
    <property type="entry name" value="Dup_hybrid_motif"/>
</dbReference>
<reference evidence="6 7" key="1">
    <citation type="submission" date="2016-10" db="EMBL/GenBank/DDBJ databases">
        <authorList>
            <person name="de Groot N.N."/>
        </authorList>
    </citation>
    <scope>NUCLEOTIDE SEQUENCE [LARGE SCALE GENOMIC DNA]</scope>
    <source>
        <strain evidence="6 7">CGMCC 1.10449</strain>
    </source>
</reference>
<dbReference type="Pfam" id="PF24568">
    <property type="entry name" value="CC_PcsB"/>
    <property type="match status" value="1"/>
</dbReference>
<dbReference type="EMBL" id="FNKD01000001">
    <property type="protein sequence ID" value="SDQ25468.1"/>
    <property type="molecule type" value="Genomic_DNA"/>
</dbReference>
<feature type="region of interest" description="Disordered" evidence="3">
    <location>
        <begin position="37"/>
        <end position="58"/>
    </location>
</feature>
<evidence type="ECO:0000313" key="7">
    <source>
        <dbReference type="Proteomes" id="UP000199444"/>
    </source>
</evidence>
<dbReference type="CDD" id="cd12797">
    <property type="entry name" value="M23_peptidase"/>
    <property type="match status" value="1"/>
</dbReference>